<proteinExistence type="predicted"/>
<dbReference type="InterPro" id="IPR026816">
    <property type="entry name" value="Flavodoxin_dom"/>
</dbReference>
<accession>A0A839QRV4</accession>
<keyword evidence="3" id="KW-1185">Reference proteome</keyword>
<dbReference type="AlphaFoldDB" id="A0A839QRV4"/>
<name>A0A839QRV4_9MICO</name>
<dbReference type="Pfam" id="PF12724">
    <property type="entry name" value="Flavodoxin_5"/>
    <property type="match status" value="1"/>
</dbReference>
<dbReference type="GO" id="GO:0009055">
    <property type="term" value="F:electron transfer activity"/>
    <property type="evidence" value="ECO:0007669"/>
    <property type="project" value="InterPro"/>
</dbReference>
<dbReference type="EMBL" id="JACHWP010000002">
    <property type="protein sequence ID" value="MBB3023034.1"/>
    <property type="molecule type" value="Genomic_DNA"/>
</dbReference>
<organism evidence="2 3">
    <name type="scientific">Helcobacillus massiliensis</name>
    <dbReference type="NCBI Taxonomy" id="521392"/>
    <lineage>
        <taxon>Bacteria</taxon>
        <taxon>Bacillati</taxon>
        <taxon>Actinomycetota</taxon>
        <taxon>Actinomycetes</taxon>
        <taxon>Micrococcales</taxon>
        <taxon>Dermabacteraceae</taxon>
        <taxon>Helcobacillus</taxon>
    </lineage>
</organism>
<dbReference type="Gene3D" id="3.40.50.360">
    <property type="match status" value="1"/>
</dbReference>
<dbReference type="InterPro" id="IPR001226">
    <property type="entry name" value="Flavodoxin_CS"/>
</dbReference>
<protein>
    <submittedName>
        <fullName evidence="2">Menaquinone-dependent protoporphyrinogen IX oxidase</fullName>
    </submittedName>
</protein>
<sequence length="200" mass="21645">MTPSRSADRGDDRSVAILFASCYGHTRRYADWLTEQLQATGCTVRLIDARAAEDPVGLLAGAEGILDVIIGLGGNYGGSVQGMGAFADAVRARPDARALFATVAWASPTQTETIRKLHEKAIPADIAPRVTAFHLRGGIDHPRLSLKHRTKMLALKTYLMSKPESARTEDDRETLQFWGQTKDFTDPAALEPIVAAALAE</sequence>
<comment type="caution">
    <text evidence="2">The sequence shown here is derived from an EMBL/GenBank/DDBJ whole genome shotgun (WGS) entry which is preliminary data.</text>
</comment>
<gene>
    <name evidence="2" type="ORF">FHX50_001317</name>
</gene>
<feature type="domain" description="Flavodoxin" evidence="1">
    <location>
        <begin position="17"/>
        <end position="156"/>
    </location>
</feature>
<evidence type="ECO:0000259" key="1">
    <source>
        <dbReference type="Pfam" id="PF12724"/>
    </source>
</evidence>
<dbReference type="Proteomes" id="UP000568050">
    <property type="component" value="Unassembled WGS sequence"/>
</dbReference>
<dbReference type="SUPFAM" id="SSF52218">
    <property type="entry name" value="Flavoproteins"/>
    <property type="match status" value="1"/>
</dbReference>
<evidence type="ECO:0000313" key="3">
    <source>
        <dbReference type="Proteomes" id="UP000568050"/>
    </source>
</evidence>
<evidence type="ECO:0000313" key="2">
    <source>
        <dbReference type="EMBL" id="MBB3023034.1"/>
    </source>
</evidence>
<dbReference type="PROSITE" id="PS00201">
    <property type="entry name" value="FLAVODOXIN"/>
    <property type="match status" value="1"/>
</dbReference>
<dbReference type="GO" id="GO:0010181">
    <property type="term" value="F:FMN binding"/>
    <property type="evidence" value="ECO:0007669"/>
    <property type="project" value="InterPro"/>
</dbReference>
<dbReference type="RefSeq" id="WP_183375797.1">
    <property type="nucleotide sequence ID" value="NZ_CBCSFZ010000001.1"/>
</dbReference>
<dbReference type="InterPro" id="IPR029039">
    <property type="entry name" value="Flavoprotein-like_sf"/>
</dbReference>
<reference evidence="2 3" key="1">
    <citation type="submission" date="2020-08" db="EMBL/GenBank/DDBJ databases">
        <title>Sequencing the genomes of 1000 actinobacteria strains.</title>
        <authorList>
            <person name="Klenk H.-P."/>
        </authorList>
    </citation>
    <scope>NUCLEOTIDE SEQUENCE [LARGE SCALE GENOMIC DNA]</scope>
    <source>
        <strain evidence="2 3">DSM 23040</strain>
    </source>
</reference>